<protein>
    <submittedName>
        <fullName evidence="2">Uncharacterized protein</fullName>
    </submittedName>
</protein>
<evidence type="ECO:0000256" key="1">
    <source>
        <dbReference type="SAM" id="MobiDB-lite"/>
    </source>
</evidence>
<dbReference type="Proteomes" id="UP001259659">
    <property type="component" value="Unassembled WGS sequence"/>
</dbReference>
<feature type="compositionally biased region" description="Low complexity" evidence="1">
    <location>
        <begin position="72"/>
        <end position="108"/>
    </location>
</feature>
<dbReference type="EMBL" id="JAMQON010000002">
    <property type="protein sequence ID" value="MDS0259487.1"/>
    <property type="molecule type" value="Genomic_DNA"/>
</dbReference>
<gene>
    <name evidence="2" type="ORF">NDI56_08785</name>
</gene>
<name>A0ABU2FB36_9EURY</name>
<reference evidence="2 3" key="1">
    <citation type="submission" date="2022-06" db="EMBL/GenBank/DDBJ databases">
        <title>Haloarcula sp. a new haloarchaeum isolate from saline soil.</title>
        <authorList>
            <person name="Strakova D."/>
            <person name="Galisteo C."/>
            <person name="Sanchez-Porro C."/>
            <person name="Ventosa A."/>
        </authorList>
    </citation>
    <scope>NUCLEOTIDE SEQUENCE [LARGE SCALE GENOMIC DNA]</scope>
    <source>
        <strain evidence="2 3">S1CR25-12</strain>
    </source>
</reference>
<feature type="region of interest" description="Disordered" evidence="1">
    <location>
        <begin position="59"/>
        <end position="118"/>
    </location>
</feature>
<organism evidence="2 3">
    <name type="scientific">Haloarcula saliterrae</name>
    <dbReference type="NCBI Taxonomy" id="2950534"/>
    <lineage>
        <taxon>Archaea</taxon>
        <taxon>Methanobacteriati</taxon>
        <taxon>Methanobacteriota</taxon>
        <taxon>Stenosarchaea group</taxon>
        <taxon>Halobacteria</taxon>
        <taxon>Halobacteriales</taxon>
        <taxon>Haloarculaceae</taxon>
        <taxon>Haloarcula</taxon>
    </lineage>
</organism>
<accession>A0ABU2FB36</accession>
<evidence type="ECO:0000313" key="3">
    <source>
        <dbReference type="Proteomes" id="UP001259659"/>
    </source>
</evidence>
<dbReference type="RefSeq" id="WP_310919098.1">
    <property type="nucleotide sequence ID" value="NZ_JAMQON010000002.1"/>
</dbReference>
<sequence length="118" mass="12704">MNVICTDGTSFRCDRYELTDKGVKLYSGAADEAPERYESDTDDHQIGFVPDVMLQYILPDGVRPAGGPTGHPLPQSTGQPPQQPTGGMPQQSTAQPPQQPTGQLTQQPDGGIRRPTGR</sequence>
<proteinExistence type="predicted"/>
<comment type="caution">
    <text evidence="2">The sequence shown here is derived from an EMBL/GenBank/DDBJ whole genome shotgun (WGS) entry which is preliminary data.</text>
</comment>
<keyword evidence="3" id="KW-1185">Reference proteome</keyword>
<evidence type="ECO:0000313" key="2">
    <source>
        <dbReference type="EMBL" id="MDS0259487.1"/>
    </source>
</evidence>